<reference evidence="1" key="2">
    <citation type="submission" date="2015-06" db="UniProtKB">
        <authorList>
            <consortium name="EnsemblPlants"/>
        </authorList>
    </citation>
    <scope>IDENTIFICATION</scope>
</reference>
<sequence>MGLLASISHSRPAAFQASHSSTIVAQRCSAEVALPSNTLALRSFHMSHVTRITPASNVFLSCLRTDFRTEHHQEERSSDGTEQERLSRSRILVQTCFVKGQSWKMWEQDSPSFAQRYQCLRVCRGKNLLSVSGWKKPSANLPLRETSFSSFGSASPAEIVSVAAEHAGECMEKSRGTRMMKVRSMVNEEDKNEECDFAIYI</sequence>
<dbReference type="Proteomes" id="UP000008022">
    <property type="component" value="Unassembled WGS sequence"/>
</dbReference>
<dbReference type="AlphaFoldDB" id="A0A0E0PHZ5"/>
<evidence type="ECO:0000313" key="1">
    <source>
        <dbReference type="EnsemblPlants" id="ORUFI05G04630.2"/>
    </source>
</evidence>
<name>A0A0E0PHZ5_ORYRU</name>
<dbReference type="EnsemblPlants" id="ORUFI05G04630.2">
    <property type="protein sequence ID" value="ORUFI05G04630.2"/>
    <property type="gene ID" value="ORUFI05G04630"/>
</dbReference>
<keyword evidence="2" id="KW-1185">Reference proteome</keyword>
<organism evidence="1 2">
    <name type="scientific">Oryza rufipogon</name>
    <name type="common">Brownbeard rice</name>
    <name type="synonym">Asian wild rice</name>
    <dbReference type="NCBI Taxonomy" id="4529"/>
    <lineage>
        <taxon>Eukaryota</taxon>
        <taxon>Viridiplantae</taxon>
        <taxon>Streptophyta</taxon>
        <taxon>Embryophyta</taxon>
        <taxon>Tracheophyta</taxon>
        <taxon>Spermatophyta</taxon>
        <taxon>Magnoliopsida</taxon>
        <taxon>Liliopsida</taxon>
        <taxon>Poales</taxon>
        <taxon>Poaceae</taxon>
        <taxon>BOP clade</taxon>
        <taxon>Oryzoideae</taxon>
        <taxon>Oryzeae</taxon>
        <taxon>Oryzinae</taxon>
        <taxon>Oryza</taxon>
    </lineage>
</organism>
<protein>
    <submittedName>
        <fullName evidence="1">Uncharacterized protein</fullName>
    </submittedName>
</protein>
<proteinExistence type="predicted"/>
<dbReference type="Gramene" id="ORUFI05G04630.2">
    <property type="protein sequence ID" value="ORUFI05G04630.2"/>
    <property type="gene ID" value="ORUFI05G04630"/>
</dbReference>
<dbReference type="HOGENOM" id="CLU_1484330_0_0_1"/>
<reference evidence="2" key="1">
    <citation type="submission" date="2013-06" db="EMBL/GenBank/DDBJ databases">
        <authorList>
            <person name="Zhao Q."/>
        </authorList>
    </citation>
    <scope>NUCLEOTIDE SEQUENCE</scope>
    <source>
        <strain evidence="2">cv. W1943</strain>
    </source>
</reference>
<accession>A0A0E0PHZ5</accession>
<evidence type="ECO:0000313" key="2">
    <source>
        <dbReference type="Proteomes" id="UP000008022"/>
    </source>
</evidence>